<dbReference type="Gene3D" id="3.30.420.10">
    <property type="entry name" value="Ribonuclease H-like superfamily/Ribonuclease H"/>
    <property type="match status" value="1"/>
</dbReference>
<evidence type="ECO:0000259" key="2">
    <source>
        <dbReference type="PROSITE" id="PS50994"/>
    </source>
</evidence>
<evidence type="ECO:0000256" key="1">
    <source>
        <dbReference type="SAM" id="MobiDB-lite"/>
    </source>
</evidence>
<evidence type="ECO:0000313" key="3">
    <source>
        <dbReference type="EMBL" id="AAX94879.1"/>
    </source>
</evidence>
<feature type="region of interest" description="Disordered" evidence="1">
    <location>
        <begin position="1"/>
        <end position="115"/>
    </location>
</feature>
<dbReference type="GO" id="GO:0003676">
    <property type="term" value="F:nucleic acid binding"/>
    <property type="evidence" value="ECO:0007669"/>
    <property type="project" value="InterPro"/>
</dbReference>
<dbReference type="AlphaFoldDB" id="Q2R8H0"/>
<proteinExistence type="predicted"/>
<reference evidence="4" key="1">
    <citation type="journal article" date="2005" name="Nature">
        <title>The map-based sequence of the rice genome.</title>
        <authorList>
            <consortium name="International rice genome sequencing project (IRGSP)"/>
            <person name="Matsumoto T."/>
            <person name="Wu J."/>
            <person name="Kanamori H."/>
            <person name="Katayose Y."/>
            <person name="Fujisawa M."/>
            <person name="Namiki N."/>
            <person name="Mizuno H."/>
            <person name="Yamamoto K."/>
            <person name="Antonio B.A."/>
            <person name="Baba T."/>
            <person name="Sakata K."/>
            <person name="Nagamura Y."/>
            <person name="Aoki H."/>
            <person name="Arikawa K."/>
            <person name="Arita K."/>
            <person name="Bito T."/>
            <person name="Chiden Y."/>
            <person name="Fujitsuka N."/>
            <person name="Fukunaka R."/>
            <person name="Hamada M."/>
            <person name="Harada C."/>
            <person name="Hayashi A."/>
            <person name="Hijishita S."/>
            <person name="Honda M."/>
            <person name="Hosokawa S."/>
            <person name="Ichikawa Y."/>
            <person name="Idonuma A."/>
            <person name="Iijima M."/>
            <person name="Ikeda M."/>
            <person name="Ikeno M."/>
            <person name="Ito K."/>
            <person name="Ito S."/>
            <person name="Ito T."/>
            <person name="Ito Y."/>
            <person name="Ito Y."/>
            <person name="Iwabuchi A."/>
            <person name="Kamiya K."/>
            <person name="Karasawa W."/>
            <person name="Kurita K."/>
            <person name="Katagiri S."/>
            <person name="Kikuta A."/>
            <person name="Kobayashi H."/>
            <person name="Kobayashi N."/>
            <person name="Machita K."/>
            <person name="Maehara T."/>
            <person name="Masukawa M."/>
            <person name="Mizubayashi T."/>
            <person name="Mukai Y."/>
            <person name="Nagasaki H."/>
            <person name="Nagata Y."/>
            <person name="Naito S."/>
            <person name="Nakashima M."/>
            <person name="Nakama Y."/>
            <person name="Nakamichi Y."/>
            <person name="Nakamura M."/>
            <person name="Meguro A."/>
            <person name="Negishi M."/>
            <person name="Ohta I."/>
            <person name="Ohta T."/>
            <person name="Okamoto M."/>
            <person name="Ono N."/>
            <person name="Saji S."/>
            <person name="Sakaguchi M."/>
            <person name="Sakai K."/>
            <person name="Shibata M."/>
            <person name="Shimokawa T."/>
            <person name="Song J."/>
            <person name="Takazaki Y."/>
            <person name="Terasawa K."/>
            <person name="Tsugane M."/>
            <person name="Tsuji K."/>
            <person name="Ueda S."/>
            <person name="Waki K."/>
            <person name="Yamagata H."/>
            <person name="Yamamoto M."/>
            <person name="Yamamoto S."/>
            <person name="Yamane H."/>
            <person name="Yoshiki S."/>
            <person name="Yoshihara R."/>
            <person name="Yukawa K."/>
            <person name="Zhong H."/>
            <person name="Yano M."/>
            <person name="Yuan Q."/>
            <person name="Ouyang S."/>
            <person name="Liu J."/>
            <person name="Jones K.M."/>
            <person name="Gansberger K."/>
            <person name="Moffat K."/>
            <person name="Hill J."/>
            <person name="Bera J."/>
            <person name="Fadrosh D."/>
            <person name="Jin S."/>
            <person name="Johri S."/>
            <person name="Kim M."/>
            <person name="Overton L."/>
            <person name="Reardon M."/>
            <person name="Tsitrin T."/>
            <person name="Vuong H."/>
            <person name="Weaver B."/>
            <person name="Ciecko A."/>
            <person name="Tallon L."/>
            <person name="Jackson J."/>
            <person name="Pai G."/>
            <person name="Aken S.V."/>
            <person name="Utterback T."/>
            <person name="Reidmuller S."/>
            <person name="Feldblyum T."/>
            <person name="Hsiao J."/>
            <person name="Zismann V."/>
            <person name="Iobst S."/>
            <person name="de Vazeille A.R."/>
            <person name="Buell C.R."/>
            <person name="Ying K."/>
            <person name="Li Y."/>
            <person name="Lu T."/>
            <person name="Huang Y."/>
            <person name="Zhao Q."/>
            <person name="Feng Q."/>
            <person name="Zhang L."/>
            <person name="Zhu J."/>
            <person name="Weng Q."/>
            <person name="Mu J."/>
            <person name="Lu Y."/>
            <person name="Fan D."/>
            <person name="Liu Y."/>
            <person name="Guan J."/>
            <person name="Zhang Y."/>
            <person name="Yu S."/>
            <person name="Liu X."/>
            <person name="Zhang Y."/>
            <person name="Hong G."/>
            <person name="Han B."/>
            <person name="Choisne N."/>
            <person name="Demange N."/>
            <person name="Orjeda G."/>
            <person name="Samain S."/>
            <person name="Cattolico L."/>
            <person name="Pelletier E."/>
            <person name="Couloux A."/>
            <person name="Segurens B."/>
            <person name="Wincker P."/>
            <person name="D'Hont A."/>
            <person name="Scarpelli C."/>
            <person name="Weissenbach J."/>
            <person name="Salanoubat M."/>
            <person name="Quetier F."/>
            <person name="Yu Y."/>
            <person name="Kim H.R."/>
            <person name="Rambo T."/>
            <person name="Currie J."/>
            <person name="Collura K."/>
            <person name="Luo M."/>
            <person name="Yang T."/>
            <person name="Ammiraju J.S.S."/>
            <person name="Engler F."/>
            <person name="Soderlund C."/>
            <person name="Wing R.A."/>
            <person name="Palmer L.E."/>
            <person name="de la Bastide M."/>
            <person name="Spiegel L."/>
            <person name="Nascimento L."/>
            <person name="Zutavern T."/>
            <person name="O'Shaughnessy A."/>
            <person name="Dike S."/>
            <person name="Dedhia N."/>
            <person name="Preston R."/>
            <person name="Balija V."/>
            <person name="McCombie W.R."/>
            <person name="Chow T."/>
            <person name="Chen H."/>
            <person name="Chung M."/>
            <person name="Chen C."/>
            <person name="Shaw J."/>
            <person name="Wu H."/>
            <person name="Hsiao K."/>
            <person name="Chao Y."/>
            <person name="Chu M."/>
            <person name="Cheng C."/>
            <person name="Hour A."/>
            <person name="Lee P."/>
            <person name="Lin S."/>
            <person name="Lin Y."/>
            <person name="Liou J."/>
            <person name="Liu S."/>
            <person name="Hsing Y."/>
            <person name="Raghuvanshi S."/>
            <person name="Mohanty A."/>
            <person name="Bharti A.K."/>
            <person name="Gaur A."/>
            <person name="Gupta V."/>
            <person name="Kumar D."/>
            <person name="Ravi V."/>
            <person name="Vij S."/>
            <person name="Kapur A."/>
            <person name="Khurana P."/>
            <person name="Khurana P."/>
            <person name="Khurana J.P."/>
            <person name="Tyagi A.K."/>
            <person name="Gaikwad K."/>
            <person name="Singh A."/>
            <person name="Dalal V."/>
            <person name="Srivastava S."/>
            <person name="Dixit A."/>
            <person name="Pal A.K."/>
            <person name="Ghazi I.A."/>
            <person name="Yadav M."/>
            <person name="Pandit A."/>
            <person name="Bhargava A."/>
            <person name="Sureshbabu K."/>
            <person name="Batra K."/>
            <person name="Sharma T.R."/>
            <person name="Mohapatra T."/>
            <person name="Singh N.K."/>
            <person name="Messing J."/>
            <person name="Nelson A.B."/>
            <person name="Fuks G."/>
            <person name="Kavchok S."/>
            <person name="Keizer G."/>
            <person name="Linton E."/>
            <person name="Llaca V."/>
            <person name="Song R."/>
            <person name="Tanyolac B."/>
            <person name="Young S."/>
            <person name="Ho-Il K."/>
            <person name="Hahn J.H."/>
            <person name="Sangsakoo G."/>
            <person name="Vanavichit A."/>
            <person name="de Mattos Luiz.A.T."/>
            <person name="Zimmer P.D."/>
            <person name="Malone G."/>
            <person name="Dellagostin O."/>
            <person name="de Oliveira A.C."/>
            <person name="Bevan M."/>
            <person name="Bancroft I."/>
            <person name="Minx P."/>
            <person name="Cordum H."/>
            <person name="Wilson R."/>
            <person name="Cheng Z."/>
            <person name="Jin W."/>
            <person name="Jiang J."/>
            <person name="Leong S.A."/>
            <person name="Iwama H."/>
            <person name="Gojobori T."/>
            <person name="Itoh T."/>
            <person name="Niimura Y."/>
            <person name="Fujii Y."/>
            <person name="Habara T."/>
            <person name="Sakai H."/>
            <person name="Sato Y."/>
            <person name="Wilson G."/>
            <person name="Kumar K."/>
            <person name="McCouch S."/>
            <person name="Juretic N."/>
            <person name="Hoen D."/>
            <person name="Wright S."/>
            <person name="Bruskiewich R."/>
            <person name="Bureau T."/>
            <person name="Miyao A."/>
            <person name="Hirochika H."/>
            <person name="Nishikawa T."/>
            <person name="Kadowaki K."/>
            <person name="Sugiura M."/>
            <person name="Burr B."/>
            <person name="Sasaki T."/>
        </authorList>
    </citation>
    <scope>NUCLEOTIDE SEQUENCE [LARGE SCALE GENOMIC DNA]</scope>
    <source>
        <strain evidence="4">cv. Nipponbare</strain>
    </source>
</reference>
<feature type="compositionally biased region" description="Low complexity" evidence="1">
    <location>
        <begin position="32"/>
        <end position="43"/>
    </location>
</feature>
<feature type="region of interest" description="Disordered" evidence="1">
    <location>
        <begin position="499"/>
        <end position="528"/>
    </location>
</feature>
<feature type="compositionally biased region" description="Basic and acidic residues" evidence="1">
    <location>
        <begin position="499"/>
        <end position="510"/>
    </location>
</feature>
<feature type="compositionally biased region" description="Basic and acidic residues" evidence="1">
    <location>
        <begin position="102"/>
        <end position="115"/>
    </location>
</feature>
<reference evidence="4" key="2">
    <citation type="journal article" date="2008" name="Nucleic Acids Res.">
        <title>The rice annotation project database (RAP-DB): 2008 update.</title>
        <authorList>
            <consortium name="The rice annotation project (RAP)"/>
        </authorList>
    </citation>
    <scope>GENOME REANNOTATION</scope>
    <source>
        <strain evidence="4">cv. Nipponbare</strain>
    </source>
</reference>
<dbReference type="InterPro" id="IPR008552">
    <property type="entry name" value="DUF834"/>
</dbReference>
<dbReference type="PANTHER" id="PTHR45835">
    <property type="entry name" value="YALI0A06105P"/>
    <property type="match status" value="1"/>
</dbReference>
<dbReference type="InterPro" id="IPR016197">
    <property type="entry name" value="Chromo-like_dom_sf"/>
</dbReference>
<dbReference type="InterPro" id="IPR036397">
    <property type="entry name" value="RNaseH_sf"/>
</dbReference>
<name>Q2R8H0_ORYSJ</name>
<evidence type="ECO:0000313" key="4">
    <source>
        <dbReference type="Proteomes" id="UP000000763"/>
    </source>
</evidence>
<dbReference type="Pfam" id="PF24626">
    <property type="entry name" value="SH3_Tf2-1"/>
    <property type="match status" value="1"/>
</dbReference>
<organism evidence="3 4">
    <name type="scientific">Oryza sativa subsp. japonica</name>
    <name type="common">Rice</name>
    <dbReference type="NCBI Taxonomy" id="39947"/>
    <lineage>
        <taxon>Eukaryota</taxon>
        <taxon>Viridiplantae</taxon>
        <taxon>Streptophyta</taxon>
        <taxon>Embryophyta</taxon>
        <taxon>Tracheophyta</taxon>
        <taxon>Spermatophyta</taxon>
        <taxon>Magnoliopsida</taxon>
        <taxon>Liliopsida</taxon>
        <taxon>Poales</taxon>
        <taxon>Poaceae</taxon>
        <taxon>BOP clade</taxon>
        <taxon>Oryzoideae</taxon>
        <taxon>Oryzeae</taxon>
        <taxon>Oryzinae</taxon>
        <taxon>Oryza</taxon>
        <taxon>Oryza sativa</taxon>
    </lineage>
</organism>
<feature type="compositionally biased region" description="Low complexity" evidence="1">
    <location>
        <begin position="1"/>
        <end position="14"/>
    </location>
</feature>
<dbReference type="SUPFAM" id="SSF53098">
    <property type="entry name" value="Ribonuclease H-like"/>
    <property type="match status" value="1"/>
</dbReference>
<dbReference type="Proteomes" id="UP000000763">
    <property type="component" value="Chromosome 11"/>
</dbReference>
<protein>
    <submittedName>
        <fullName evidence="3">Retrotransposon protein, putative, Ty3-gypsy sub-class</fullName>
    </submittedName>
</protein>
<dbReference type="SUPFAM" id="SSF54160">
    <property type="entry name" value="Chromo domain-like"/>
    <property type="match status" value="1"/>
</dbReference>
<dbReference type="PROSITE" id="PS50994">
    <property type="entry name" value="INTEGRASE"/>
    <property type="match status" value="1"/>
</dbReference>
<dbReference type="Pfam" id="PF05754">
    <property type="entry name" value="DUF834"/>
    <property type="match status" value="1"/>
</dbReference>
<gene>
    <name evidence="3" type="ordered locus">LOC_Os11g12220</name>
</gene>
<dbReference type="FunFam" id="3.30.420.10:FF:000032">
    <property type="entry name" value="Retrovirus-related Pol polyprotein from transposon 297-like Protein"/>
    <property type="match status" value="1"/>
</dbReference>
<dbReference type="GO" id="GO:0015074">
    <property type="term" value="P:DNA integration"/>
    <property type="evidence" value="ECO:0007669"/>
    <property type="project" value="InterPro"/>
</dbReference>
<dbReference type="EMBL" id="AC119670">
    <property type="protein sequence ID" value="AAX94879.1"/>
    <property type="molecule type" value="Genomic_DNA"/>
</dbReference>
<feature type="domain" description="Integrase catalytic" evidence="2">
    <location>
        <begin position="159"/>
        <end position="322"/>
    </location>
</feature>
<feature type="compositionally biased region" description="Basic and acidic residues" evidence="1">
    <location>
        <begin position="74"/>
        <end position="91"/>
    </location>
</feature>
<dbReference type="InterPro" id="IPR001584">
    <property type="entry name" value="Integrase_cat-core"/>
</dbReference>
<dbReference type="InterPro" id="IPR012337">
    <property type="entry name" value="RNaseH-like_sf"/>
</dbReference>
<dbReference type="PANTHER" id="PTHR45835:SF99">
    <property type="entry name" value="CHROMO DOMAIN-CONTAINING PROTEIN-RELATED"/>
    <property type="match status" value="1"/>
</dbReference>
<sequence length="528" mass="59887">MVAAGDQRRGGAAAERGEGRGKRMRRSTAHPGTTRTAETTTGAEEGGGAVRIDEDGGAPTVGGRNEGVDEVDGDAAKPKEVTPRREEVRSDDGDEPELGGDGGERGRRREHESDGERCILESIWDATSMKREIAEYVAVCDVCQRVKAEHQKPAGLLQPLKIPEWKWEEIGMDFITGLPRTSSGHDSIWVIVDRLTKVAHFIPVKTTYSGSRLAELYMARIVCLHGVPKKIVSDRGSQFTSNFWKKLQEEMGSKLNFSTAYHPQTDGQTERVNQILEDMLRACALDFGGSWDKNLPYAEFSYNNSYQASLQMAPYEALYGRKCRTPLLWDQTGERQVFGTDILREAEEKVKIIQERLRVAQSRHKSYADNRRRDLSFEEGDYVYLRVTPLRGVHRFHTKGKLAPRFVGPYKIVSRRGEVAYQLELPQSLAGVHNVFHVSQLKKCLRVPTEEANLEQIEVQEDLTYVEKPIRILETNERRTRNRVIRFCKVQWSNHSEEESTWEREDELKSAHPHLFASSSESRGRDSV</sequence>
<dbReference type="InterPro" id="IPR056924">
    <property type="entry name" value="SH3_Tf2-1"/>
</dbReference>
<accession>Q2R8H0</accession>